<sequence length="168" mass="18246">MTINCLEHSFVIGEEYDTPLLAQPATHQAFLQHAEPFTAHHGLAGRMDTDDHSLSDAEVDQYARSFIAYLLGSTILADIEQVRLGLPCCTRDYTRAVELGRPYVALLSCFCIPSPFSTDGSIHAPRVAPCISWTLIAEVDTFPQGQLADWAALGGGDTLATALSLDEH</sequence>
<proteinExistence type="predicted"/>
<dbReference type="AlphaFoldDB" id="B9RSC3"/>
<name>B9RSC3_RICCO</name>
<reference evidence="2" key="1">
    <citation type="journal article" date="2010" name="Nat. Biotechnol.">
        <title>Draft genome sequence of the oilseed species Ricinus communis.</title>
        <authorList>
            <person name="Chan A.P."/>
            <person name="Crabtree J."/>
            <person name="Zhao Q."/>
            <person name="Lorenzi H."/>
            <person name="Orvis J."/>
            <person name="Puiu D."/>
            <person name="Melake-Berhan A."/>
            <person name="Jones K.M."/>
            <person name="Redman J."/>
            <person name="Chen G."/>
            <person name="Cahoon E.B."/>
            <person name="Gedil M."/>
            <person name="Stanke M."/>
            <person name="Haas B.J."/>
            <person name="Wortman J.R."/>
            <person name="Fraser-Liggett C.M."/>
            <person name="Ravel J."/>
            <person name="Rabinowicz P.D."/>
        </authorList>
    </citation>
    <scope>NUCLEOTIDE SEQUENCE [LARGE SCALE GENOMIC DNA]</scope>
    <source>
        <strain evidence="2">cv. Hale</strain>
    </source>
</reference>
<organism evidence="1 2">
    <name type="scientific">Ricinus communis</name>
    <name type="common">Castor bean</name>
    <dbReference type="NCBI Taxonomy" id="3988"/>
    <lineage>
        <taxon>Eukaryota</taxon>
        <taxon>Viridiplantae</taxon>
        <taxon>Streptophyta</taxon>
        <taxon>Embryophyta</taxon>
        <taxon>Tracheophyta</taxon>
        <taxon>Spermatophyta</taxon>
        <taxon>Magnoliopsida</taxon>
        <taxon>eudicotyledons</taxon>
        <taxon>Gunneridae</taxon>
        <taxon>Pentapetalae</taxon>
        <taxon>rosids</taxon>
        <taxon>fabids</taxon>
        <taxon>Malpighiales</taxon>
        <taxon>Euphorbiaceae</taxon>
        <taxon>Acalyphoideae</taxon>
        <taxon>Acalypheae</taxon>
        <taxon>Ricinus</taxon>
    </lineage>
</organism>
<protein>
    <submittedName>
        <fullName evidence="1">Uncharacterized protein</fullName>
    </submittedName>
</protein>
<dbReference type="InParanoid" id="B9RSC3"/>
<dbReference type="EMBL" id="EQ973809">
    <property type="protein sequence ID" value="EEF45737.1"/>
    <property type="molecule type" value="Genomic_DNA"/>
</dbReference>
<evidence type="ECO:0000313" key="2">
    <source>
        <dbReference type="Proteomes" id="UP000008311"/>
    </source>
</evidence>
<keyword evidence="2" id="KW-1185">Reference proteome</keyword>
<dbReference type="Proteomes" id="UP000008311">
    <property type="component" value="Unassembled WGS sequence"/>
</dbReference>
<gene>
    <name evidence="1" type="ORF">RCOM_1473720</name>
</gene>
<evidence type="ECO:0000313" key="1">
    <source>
        <dbReference type="EMBL" id="EEF45737.1"/>
    </source>
</evidence>
<accession>B9RSC3</accession>